<name>A0ABS8L2S8_9HYPH</name>
<proteinExistence type="inferred from homology"/>
<dbReference type="PROSITE" id="PS51318">
    <property type="entry name" value="TAT"/>
    <property type="match status" value="1"/>
</dbReference>
<dbReference type="InterPro" id="IPR005064">
    <property type="entry name" value="BUG"/>
</dbReference>
<keyword evidence="3" id="KW-1185">Reference proteome</keyword>
<dbReference type="Gene3D" id="3.40.190.10">
    <property type="entry name" value="Periplasmic binding protein-like II"/>
    <property type="match status" value="1"/>
</dbReference>
<dbReference type="RefSeq" id="WP_230554049.1">
    <property type="nucleotide sequence ID" value="NZ_JAJISD010000016.1"/>
</dbReference>
<reference evidence="2 3" key="1">
    <citation type="submission" date="2021-11" db="EMBL/GenBank/DDBJ databases">
        <authorList>
            <person name="Lee D.-H."/>
            <person name="Kim S.-B."/>
        </authorList>
    </citation>
    <scope>NUCLEOTIDE SEQUENCE [LARGE SCALE GENOMIC DNA]</scope>
    <source>
        <strain evidence="2 3">KCTC 52223</strain>
    </source>
</reference>
<sequence length="330" mass="34171">MNIEDTKFSRRHVLSALAAGIVGSQVAGRGAFAQAYPSRPIKLLVGYPPGGGADILARIFANKLSPLVGQPVVVENRPGAGSTIAAAALASAPPDGYTLFFAESGILVGTTIYDKVGYDPLTLTPVGIIGNLPYSLVVNPSFPAQNVRELIDVLKASPGKYSYASPGVGNIAHLSAEMFQKEAGVQIVHVPYKGGTPALADLVGGQIPICFVSLPPALALARSGKLRLLAVTSTKRSPVSPDTPAIAETLPGFNSVASIFLLAPPGTPAPIVERANAAMREVMAMKDVQSDFVAQGATVETSSPQALATLFKDELASWGSIVKSANVKME</sequence>
<dbReference type="PANTHER" id="PTHR42928:SF5">
    <property type="entry name" value="BLR1237 PROTEIN"/>
    <property type="match status" value="1"/>
</dbReference>
<dbReference type="InterPro" id="IPR006311">
    <property type="entry name" value="TAT_signal"/>
</dbReference>
<accession>A0ABS8L2S8</accession>
<dbReference type="Gene3D" id="3.40.190.150">
    <property type="entry name" value="Bordetella uptake gene, domain 1"/>
    <property type="match status" value="1"/>
</dbReference>
<dbReference type="Pfam" id="PF03401">
    <property type="entry name" value="TctC"/>
    <property type="match status" value="1"/>
</dbReference>
<dbReference type="CDD" id="cd13578">
    <property type="entry name" value="PBP2_Bug27"/>
    <property type="match status" value="1"/>
</dbReference>
<dbReference type="EMBL" id="JAJISD010000016">
    <property type="protein sequence ID" value="MCC8432629.1"/>
    <property type="molecule type" value="Genomic_DNA"/>
</dbReference>
<comment type="similarity">
    <text evidence="1">Belongs to the UPF0065 (bug) family.</text>
</comment>
<comment type="caution">
    <text evidence="2">The sequence shown here is derived from an EMBL/GenBank/DDBJ whole genome shotgun (WGS) entry which is preliminary data.</text>
</comment>
<gene>
    <name evidence="2" type="ORF">LJ725_26965</name>
</gene>
<dbReference type="PIRSF" id="PIRSF017082">
    <property type="entry name" value="YflP"/>
    <property type="match status" value="1"/>
</dbReference>
<evidence type="ECO:0000313" key="2">
    <source>
        <dbReference type="EMBL" id="MCC8432629.1"/>
    </source>
</evidence>
<evidence type="ECO:0000313" key="3">
    <source>
        <dbReference type="Proteomes" id="UP001198862"/>
    </source>
</evidence>
<dbReference type="Proteomes" id="UP001198862">
    <property type="component" value="Unassembled WGS sequence"/>
</dbReference>
<dbReference type="SUPFAM" id="SSF53850">
    <property type="entry name" value="Periplasmic binding protein-like II"/>
    <property type="match status" value="1"/>
</dbReference>
<organism evidence="2 3">
    <name type="scientific">Reyranella aquatilis</name>
    <dbReference type="NCBI Taxonomy" id="2035356"/>
    <lineage>
        <taxon>Bacteria</taxon>
        <taxon>Pseudomonadati</taxon>
        <taxon>Pseudomonadota</taxon>
        <taxon>Alphaproteobacteria</taxon>
        <taxon>Hyphomicrobiales</taxon>
        <taxon>Reyranellaceae</taxon>
        <taxon>Reyranella</taxon>
    </lineage>
</organism>
<dbReference type="InterPro" id="IPR042100">
    <property type="entry name" value="Bug_dom1"/>
</dbReference>
<protein>
    <submittedName>
        <fullName evidence="2">Tripartite tricarboxylate transporter substrate binding protein</fullName>
    </submittedName>
</protein>
<dbReference type="PANTHER" id="PTHR42928">
    <property type="entry name" value="TRICARBOXYLATE-BINDING PROTEIN"/>
    <property type="match status" value="1"/>
</dbReference>
<evidence type="ECO:0000256" key="1">
    <source>
        <dbReference type="ARBA" id="ARBA00006987"/>
    </source>
</evidence>